<name>A0A0W8FVH7_9ZZZZ</name>
<dbReference type="AlphaFoldDB" id="A0A0W8FVH7"/>
<comment type="caution">
    <text evidence="1">The sequence shown here is derived from an EMBL/GenBank/DDBJ whole genome shotgun (WGS) entry which is preliminary data.</text>
</comment>
<sequence>MRIITASILSIISGAAFERNIAPIGIPITEPTINNFSSEKFINDFNLYVRIIFMTNPQIAAIGIASLTSSIKLKRGIEVSAKPNPEKPWLNDARKIIIPIKNISRSKTESLLWNKYFIE</sequence>
<gene>
    <name evidence="1" type="ORF">ASZ90_005318</name>
</gene>
<protein>
    <submittedName>
        <fullName evidence="1">Uncharacterized protein</fullName>
    </submittedName>
</protein>
<reference evidence="1" key="1">
    <citation type="journal article" date="2015" name="Proc. Natl. Acad. Sci. U.S.A.">
        <title>Networks of energetic and metabolic interactions define dynamics in microbial communities.</title>
        <authorList>
            <person name="Embree M."/>
            <person name="Liu J.K."/>
            <person name="Al-Bassam M.M."/>
            <person name="Zengler K."/>
        </authorList>
    </citation>
    <scope>NUCLEOTIDE SEQUENCE</scope>
</reference>
<accession>A0A0W8FVH7</accession>
<dbReference type="EMBL" id="LNQE01000807">
    <property type="protein sequence ID" value="KUG24870.1"/>
    <property type="molecule type" value="Genomic_DNA"/>
</dbReference>
<organism evidence="1">
    <name type="scientific">hydrocarbon metagenome</name>
    <dbReference type="NCBI Taxonomy" id="938273"/>
    <lineage>
        <taxon>unclassified sequences</taxon>
        <taxon>metagenomes</taxon>
        <taxon>ecological metagenomes</taxon>
    </lineage>
</organism>
<proteinExistence type="predicted"/>
<evidence type="ECO:0000313" key="1">
    <source>
        <dbReference type="EMBL" id="KUG24870.1"/>
    </source>
</evidence>